<reference evidence="3" key="1">
    <citation type="submission" date="2022-11" db="UniProtKB">
        <authorList>
            <consortium name="WormBaseParasite"/>
        </authorList>
    </citation>
    <scope>IDENTIFICATION</scope>
</reference>
<feature type="region of interest" description="Disordered" evidence="1">
    <location>
        <begin position="240"/>
        <end position="269"/>
    </location>
</feature>
<name>A0A915INC5_ROMCU</name>
<accession>A0A915INC5</accession>
<proteinExistence type="predicted"/>
<sequence length="292" mass="33220">MGENIKRITPTHWDEKQMGFVRGGGKWQNNSGQWGTRVPTYATDANLSDNISNKLINVAGVNFRQVVIDEALRKISRFGLAIDQCHFSPNLIKKDFSDKLTIKEYGDRKYISMMEDSRREGSNLDQDSMNIGAKIGYGLFSIRASYCIVKKNGDKWKNGDYSFNEQLNDLNWARLDSVKCGIEGTLVILKMFQFLGLVNDMVVSHKKRQNSRQAALNNLAADSAQAAVDDAARRQRIEQARNERRQAQPTRQELLKERHESWNTQAKREHAEFLRASGKQRVVQPVAAAQSQ</sequence>
<evidence type="ECO:0000313" key="2">
    <source>
        <dbReference type="Proteomes" id="UP000887565"/>
    </source>
</evidence>
<keyword evidence="2" id="KW-1185">Reference proteome</keyword>
<dbReference type="AlphaFoldDB" id="A0A915INC5"/>
<evidence type="ECO:0000313" key="3">
    <source>
        <dbReference type="WBParaSite" id="nRc.2.0.1.t15481-RA"/>
    </source>
</evidence>
<dbReference type="Proteomes" id="UP000887565">
    <property type="component" value="Unplaced"/>
</dbReference>
<dbReference type="WBParaSite" id="nRc.2.0.1.t15481-RA">
    <property type="protein sequence ID" value="nRc.2.0.1.t15481-RA"/>
    <property type="gene ID" value="nRc.2.0.1.g15481"/>
</dbReference>
<evidence type="ECO:0000256" key="1">
    <source>
        <dbReference type="SAM" id="MobiDB-lite"/>
    </source>
</evidence>
<organism evidence="2 3">
    <name type="scientific">Romanomermis culicivorax</name>
    <name type="common">Nematode worm</name>
    <dbReference type="NCBI Taxonomy" id="13658"/>
    <lineage>
        <taxon>Eukaryota</taxon>
        <taxon>Metazoa</taxon>
        <taxon>Ecdysozoa</taxon>
        <taxon>Nematoda</taxon>
        <taxon>Enoplea</taxon>
        <taxon>Dorylaimia</taxon>
        <taxon>Mermithida</taxon>
        <taxon>Mermithoidea</taxon>
        <taxon>Mermithidae</taxon>
        <taxon>Romanomermis</taxon>
    </lineage>
</organism>
<feature type="compositionally biased region" description="Basic and acidic residues" evidence="1">
    <location>
        <begin position="253"/>
        <end position="269"/>
    </location>
</feature>
<protein>
    <submittedName>
        <fullName evidence="3">Uncharacterized protein</fullName>
    </submittedName>
</protein>